<evidence type="ECO:0000313" key="3">
    <source>
        <dbReference type="Proteomes" id="UP000285326"/>
    </source>
</evidence>
<reference evidence="2 3" key="1">
    <citation type="journal article" date="2018" name="BMC Genomics">
        <title>Comparative genome analyses reveal sequence features reflecting distinct modes of host-adaptation between dicot and monocot powdery mildew.</title>
        <authorList>
            <person name="Wu Y."/>
            <person name="Ma X."/>
            <person name="Pan Z."/>
            <person name="Kale S.D."/>
            <person name="Song Y."/>
            <person name="King H."/>
            <person name="Zhang Q."/>
            <person name="Presley C."/>
            <person name="Deng X."/>
            <person name="Wei C.I."/>
            <person name="Xiao S."/>
        </authorList>
    </citation>
    <scope>NUCLEOTIDE SEQUENCE [LARGE SCALE GENOMIC DNA]</scope>
    <source>
        <strain evidence="2">UMSG1</strain>
    </source>
</reference>
<proteinExistence type="predicted"/>
<evidence type="ECO:0000313" key="2">
    <source>
        <dbReference type="EMBL" id="RKF72102.1"/>
    </source>
</evidence>
<feature type="region of interest" description="Disordered" evidence="1">
    <location>
        <begin position="1"/>
        <end position="61"/>
    </location>
</feature>
<organism evidence="2 3">
    <name type="scientific">Golovinomyces cichoracearum</name>
    <dbReference type="NCBI Taxonomy" id="62708"/>
    <lineage>
        <taxon>Eukaryota</taxon>
        <taxon>Fungi</taxon>
        <taxon>Dikarya</taxon>
        <taxon>Ascomycota</taxon>
        <taxon>Pezizomycotina</taxon>
        <taxon>Leotiomycetes</taxon>
        <taxon>Erysiphales</taxon>
        <taxon>Erysiphaceae</taxon>
        <taxon>Golovinomyces</taxon>
    </lineage>
</organism>
<accession>A0A420IC51</accession>
<gene>
    <name evidence="2" type="ORF">GcM1_249184</name>
</gene>
<sequence>MLASQSQRSLAAQADASGGLWAEPRGHEQEELEQGGRAIATGAGGSLEQSSWPPAGAPLRGGHELEEQRLCTICKRPIYIDKTNSYKTSIRSRLFLGTKGGRGLTLNLSQSDYDIVPSKKRFFESSESIKIRYI</sequence>
<dbReference type="EMBL" id="MCBS01024936">
    <property type="protein sequence ID" value="RKF72102.1"/>
    <property type="molecule type" value="Genomic_DNA"/>
</dbReference>
<protein>
    <submittedName>
        <fullName evidence="2">Uncharacterized protein</fullName>
    </submittedName>
</protein>
<dbReference type="Proteomes" id="UP000285326">
    <property type="component" value="Unassembled WGS sequence"/>
</dbReference>
<dbReference type="AlphaFoldDB" id="A0A420IC51"/>
<name>A0A420IC51_9PEZI</name>
<feature type="compositionally biased region" description="Low complexity" evidence="1">
    <location>
        <begin position="1"/>
        <end position="17"/>
    </location>
</feature>
<evidence type="ECO:0000256" key="1">
    <source>
        <dbReference type="SAM" id="MobiDB-lite"/>
    </source>
</evidence>
<comment type="caution">
    <text evidence="2">The sequence shown here is derived from an EMBL/GenBank/DDBJ whole genome shotgun (WGS) entry which is preliminary data.</text>
</comment>